<dbReference type="SMART" id="SM00342">
    <property type="entry name" value="HTH_ARAC"/>
    <property type="match status" value="1"/>
</dbReference>
<dbReference type="PANTHER" id="PTHR43280">
    <property type="entry name" value="ARAC-FAMILY TRANSCRIPTIONAL REGULATOR"/>
    <property type="match status" value="1"/>
</dbReference>
<evidence type="ECO:0000256" key="4">
    <source>
        <dbReference type="SAM" id="Phobius"/>
    </source>
</evidence>
<keyword evidence="4" id="KW-1133">Transmembrane helix</keyword>
<dbReference type="RefSeq" id="WP_303492920.1">
    <property type="nucleotide sequence ID" value="NZ_JAUOPB010000008.1"/>
</dbReference>
<evidence type="ECO:0000313" key="7">
    <source>
        <dbReference type="Proteomes" id="UP001169760"/>
    </source>
</evidence>
<protein>
    <submittedName>
        <fullName evidence="6">Helix-turn-helix domain-containing protein</fullName>
    </submittedName>
</protein>
<feature type="transmembrane region" description="Helical" evidence="4">
    <location>
        <begin position="12"/>
        <end position="30"/>
    </location>
</feature>
<feature type="transmembrane region" description="Helical" evidence="4">
    <location>
        <begin position="108"/>
        <end position="127"/>
    </location>
</feature>
<dbReference type="Gene3D" id="1.10.10.60">
    <property type="entry name" value="Homeodomain-like"/>
    <property type="match status" value="2"/>
</dbReference>
<evidence type="ECO:0000313" key="6">
    <source>
        <dbReference type="EMBL" id="MDO6423158.1"/>
    </source>
</evidence>
<dbReference type="GO" id="GO:0003700">
    <property type="term" value="F:DNA-binding transcription factor activity"/>
    <property type="evidence" value="ECO:0007669"/>
    <property type="project" value="InterPro"/>
</dbReference>
<feature type="domain" description="HTH araC/xylS-type" evidence="5">
    <location>
        <begin position="278"/>
        <end position="382"/>
    </location>
</feature>
<reference evidence="6" key="1">
    <citation type="submission" date="2023-07" db="EMBL/GenBank/DDBJ databases">
        <title>Genome content predicts the carbon catabolic preferences of heterotrophic bacteria.</title>
        <authorList>
            <person name="Gralka M."/>
        </authorList>
    </citation>
    <scope>NUCLEOTIDE SEQUENCE</scope>
    <source>
        <strain evidence="6">I3M17_2</strain>
    </source>
</reference>
<feature type="transmembrane region" description="Helical" evidence="4">
    <location>
        <begin position="42"/>
        <end position="63"/>
    </location>
</feature>
<organism evidence="6 7">
    <name type="scientific">Saccharophagus degradans</name>
    <dbReference type="NCBI Taxonomy" id="86304"/>
    <lineage>
        <taxon>Bacteria</taxon>
        <taxon>Pseudomonadati</taxon>
        <taxon>Pseudomonadota</taxon>
        <taxon>Gammaproteobacteria</taxon>
        <taxon>Cellvibrionales</taxon>
        <taxon>Cellvibrionaceae</taxon>
        <taxon>Saccharophagus</taxon>
    </lineage>
</organism>
<keyword evidence="3" id="KW-0804">Transcription</keyword>
<gene>
    <name evidence="6" type="ORF">Q4521_11795</name>
</gene>
<feature type="transmembrane region" description="Helical" evidence="4">
    <location>
        <begin position="192"/>
        <end position="216"/>
    </location>
</feature>
<dbReference type="GO" id="GO:0043565">
    <property type="term" value="F:sequence-specific DNA binding"/>
    <property type="evidence" value="ECO:0007669"/>
    <property type="project" value="InterPro"/>
</dbReference>
<name>A0AAW7X8R9_9GAMM</name>
<accession>A0AAW7X8R9</accession>
<dbReference type="InterPro" id="IPR018060">
    <property type="entry name" value="HTH_AraC"/>
</dbReference>
<dbReference type="SUPFAM" id="SSF46689">
    <property type="entry name" value="Homeodomain-like"/>
    <property type="match status" value="1"/>
</dbReference>
<keyword evidence="2" id="KW-0238">DNA-binding</keyword>
<comment type="caution">
    <text evidence="6">The sequence shown here is derived from an EMBL/GenBank/DDBJ whole genome shotgun (WGS) entry which is preliminary data.</text>
</comment>
<dbReference type="AlphaFoldDB" id="A0AAW7X8R9"/>
<sequence length="385" mass="44363">MKSVLFNTHDLVLVITIYQCLLFALFLITFKKGRRVSNNLLALFLLAHAAISLDILVWFGAAFHSFIEQHLPNAFFILRIGHWAEAPLLLFYVRSLVYKGPFFKKTDYLYFIPFAIALLDYIFNWFILSPELKNNFLANYSLSTESIQSRLVYLFREVFRTALGVMCLIEIRRYQAHIKNEFADVEDIDLKWLKLLVVGFLGLRISAVVVSLSLISLYEFHISLNTELMGLTGNYVFLLLLSLLIYSSLNSTQVFSGIEAKHEELANAPPPPTTKEIEEITLYMATQKPYLNHRLRLETFAKGTSLSPRRVSFVINRHFGKNFFEFINSYRIQESKNLLADSSKADLTMLEVMTKVGFNSKATFNTLFKSLVGQTPSQFRREHSK</sequence>
<dbReference type="EMBL" id="JAUOPB010000008">
    <property type="protein sequence ID" value="MDO6423158.1"/>
    <property type="molecule type" value="Genomic_DNA"/>
</dbReference>
<feature type="transmembrane region" description="Helical" evidence="4">
    <location>
        <begin position="75"/>
        <end position="96"/>
    </location>
</feature>
<proteinExistence type="predicted"/>
<dbReference type="Proteomes" id="UP001169760">
    <property type="component" value="Unassembled WGS sequence"/>
</dbReference>
<dbReference type="Pfam" id="PF12833">
    <property type="entry name" value="HTH_18"/>
    <property type="match status" value="1"/>
</dbReference>
<evidence type="ECO:0000256" key="1">
    <source>
        <dbReference type="ARBA" id="ARBA00023015"/>
    </source>
</evidence>
<keyword evidence="4" id="KW-0812">Transmembrane</keyword>
<evidence type="ECO:0000256" key="2">
    <source>
        <dbReference type="ARBA" id="ARBA00023125"/>
    </source>
</evidence>
<dbReference type="InterPro" id="IPR009057">
    <property type="entry name" value="Homeodomain-like_sf"/>
</dbReference>
<dbReference type="PROSITE" id="PS01124">
    <property type="entry name" value="HTH_ARAC_FAMILY_2"/>
    <property type="match status" value="1"/>
</dbReference>
<keyword evidence="1" id="KW-0805">Transcription regulation</keyword>
<feature type="transmembrane region" description="Helical" evidence="4">
    <location>
        <begin position="228"/>
        <end position="246"/>
    </location>
</feature>
<dbReference type="PANTHER" id="PTHR43280:SF29">
    <property type="entry name" value="ARAC-FAMILY TRANSCRIPTIONAL REGULATOR"/>
    <property type="match status" value="1"/>
</dbReference>
<evidence type="ECO:0000256" key="3">
    <source>
        <dbReference type="ARBA" id="ARBA00023163"/>
    </source>
</evidence>
<evidence type="ECO:0000259" key="5">
    <source>
        <dbReference type="PROSITE" id="PS01124"/>
    </source>
</evidence>
<keyword evidence="4" id="KW-0472">Membrane</keyword>